<dbReference type="EMBL" id="BMAT01014039">
    <property type="protein sequence ID" value="GFS25396.1"/>
    <property type="molecule type" value="Genomic_DNA"/>
</dbReference>
<dbReference type="AlphaFoldDB" id="A0AAV4JSV6"/>
<accession>A0AAV4JSV6</accession>
<reference evidence="2 3" key="1">
    <citation type="journal article" date="2021" name="Elife">
        <title>Chloroplast acquisition without the gene transfer in kleptoplastic sea slugs, Plakobranchus ocellatus.</title>
        <authorList>
            <person name="Maeda T."/>
            <person name="Takahashi S."/>
            <person name="Yoshida T."/>
            <person name="Shimamura S."/>
            <person name="Takaki Y."/>
            <person name="Nagai Y."/>
            <person name="Toyoda A."/>
            <person name="Suzuki Y."/>
            <person name="Arimoto A."/>
            <person name="Ishii H."/>
            <person name="Satoh N."/>
            <person name="Nishiyama T."/>
            <person name="Hasebe M."/>
            <person name="Maruyama T."/>
            <person name="Minagawa J."/>
            <person name="Obokata J."/>
            <person name="Shigenobu S."/>
        </authorList>
    </citation>
    <scope>NUCLEOTIDE SEQUENCE [LARGE SCALE GENOMIC DNA]</scope>
</reference>
<feature type="region of interest" description="Disordered" evidence="1">
    <location>
        <begin position="1"/>
        <end position="84"/>
    </location>
</feature>
<keyword evidence="3" id="KW-1185">Reference proteome</keyword>
<evidence type="ECO:0000313" key="3">
    <source>
        <dbReference type="Proteomes" id="UP000762676"/>
    </source>
</evidence>
<evidence type="ECO:0000313" key="2">
    <source>
        <dbReference type="EMBL" id="GFS25396.1"/>
    </source>
</evidence>
<protein>
    <submittedName>
        <fullName evidence="2">Uncharacterized protein</fullName>
    </submittedName>
</protein>
<comment type="caution">
    <text evidence="2">The sequence shown here is derived from an EMBL/GenBank/DDBJ whole genome shotgun (WGS) entry which is preliminary data.</text>
</comment>
<evidence type="ECO:0000256" key="1">
    <source>
        <dbReference type="SAM" id="MobiDB-lite"/>
    </source>
</evidence>
<name>A0AAV4JSV6_9GAST</name>
<dbReference type="Proteomes" id="UP000762676">
    <property type="component" value="Unassembled WGS sequence"/>
</dbReference>
<organism evidence="2 3">
    <name type="scientific">Elysia marginata</name>
    <dbReference type="NCBI Taxonomy" id="1093978"/>
    <lineage>
        <taxon>Eukaryota</taxon>
        <taxon>Metazoa</taxon>
        <taxon>Spiralia</taxon>
        <taxon>Lophotrochozoa</taxon>
        <taxon>Mollusca</taxon>
        <taxon>Gastropoda</taxon>
        <taxon>Heterobranchia</taxon>
        <taxon>Euthyneura</taxon>
        <taxon>Panpulmonata</taxon>
        <taxon>Sacoglossa</taxon>
        <taxon>Placobranchoidea</taxon>
        <taxon>Plakobranchidae</taxon>
        <taxon>Elysia</taxon>
    </lineage>
</organism>
<gene>
    <name evidence="2" type="ORF">ElyMa_007025900</name>
</gene>
<sequence length="148" mass="16162">MASRRHEEDPAVLEPLNPTSGDDAAGGPVGRFAVKKVDDSVSSPPADGAGAQPDLDVELGKVEQLPEDNDGVGNGGNRRDPEIEGFVNAKGKTGFFNRSPLTQSVRYTLTKHFTPLYQTKRNWRDGVPNISIREQRRQNSNPYPFCLG</sequence>
<proteinExistence type="predicted"/>